<evidence type="ECO:0000256" key="7">
    <source>
        <dbReference type="ARBA" id="ARBA00023136"/>
    </source>
</evidence>
<feature type="compositionally biased region" description="Basic residues" evidence="10">
    <location>
        <begin position="1"/>
        <end position="11"/>
    </location>
</feature>
<comment type="similarity">
    <text evidence="9">Belongs to the FtsQ/DivIB family. FtsQ subfamily.</text>
</comment>
<dbReference type="EMBL" id="JAUOTP010000002">
    <property type="protein sequence ID" value="MDO6413482.1"/>
    <property type="molecule type" value="Genomic_DNA"/>
</dbReference>
<comment type="caution">
    <text evidence="12">The sequence shown here is derived from an EMBL/GenBank/DDBJ whole genome shotgun (WGS) entry which is preliminary data.</text>
</comment>
<dbReference type="PANTHER" id="PTHR35851">
    <property type="entry name" value="CELL DIVISION PROTEIN FTSQ"/>
    <property type="match status" value="1"/>
</dbReference>
<evidence type="ECO:0000256" key="9">
    <source>
        <dbReference type="HAMAP-Rule" id="MF_00911"/>
    </source>
</evidence>
<dbReference type="PROSITE" id="PS51779">
    <property type="entry name" value="POTRA"/>
    <property type="match status" value="1"/>
</dbReference>
<feature type="compositionally biased region" description="Low complexity" evidence="10">
    <location>
        <begin position="18"/>
        <end position="33"/>
    </location>
</feature>
<protein>
    <recommendedName>
        <fullName evidence="9">Cell division protein FtsQ</fullName>
    </recommendedName>
</protein>
<keyword evidence="3 9" id="KW-0997">Cell inner membrane</keyword>
<dbReference type="Pfam" id="PF03799">
    <property type="entry name" value="FtsQ_DivIB_C"/>
    <property type="match status" value="1"/>
</dbReference>
<keyword evidence="2 9" id="KW-1003">Cell membrane</keyword>
<dbReference type="InterPro" id="IPR005548">
    <property type="entry name" value="Cell_div_FtsQ/DivIB_C"/>
</dbReference>
<evidence type="ECO:0000256" key="4">
    <source>
        <dbReference type="ARBA" id="ARBA00022618"/>
    </source>
</evidence>
<evidence type="ECO:0000313" key="12">
    <source>
        <dbReference type="EMBL" id="MDO6413482.1"/>
    </source>
</evidence>
<dbReference type="Proteomes" id="UP001169764">
    <property type="component" value="Unassembled WGS sequence"/>
</dbReference>
<keyword evidence="4 9" id="KW-0132">Cell division</keyword>
<dbReference type="Pfam" id="PF08478">
    <property type="entry name" value="POTRA_1"/>
    <property type="match status" value="1"/>
</dbReference>
<dbReference type="InterPro" id="IPR034746">
    <property type="entry name" value="POTRA"/>
</dbReference>
<evidence type="ECO:0000256" key="5">
    <source>
        <dbReference type="ARBA" id="ARBA00022692"/>
    </source>
</evidence>
<dbReference type="PANTHER" id="PTHR35851:SF1">
    <property type="entry name" value="CELL DIVISION PROTEIN FTSQ"/>
    <property type="match status" value="1"/>
</dbReference>
<gene>
    <name evidence="9" type="primary">ftsQ</name>
    <name evidence="12" type="ORF">Q4F19_03715</name>
</gene>
<keyword evidence="7 9" id="KW-0472">Membrane</keyword>
<evidence type="ECO:0000256" key="3">
    <source>
        <dbReference type="ARBA" id="ARBA00022519"/>
    </source>
</evidence>
<organism evidence="12 13">
    <name type="scientific">Sphingomonas natans</name>
    <dbReference type="NCBI Taxonomy" id="3063330"/>
    <lineage>
        <taxon>Bacteria</taxon>
        <taxon>Pseudomonadati</taxon>
        <taxon>Pseudomonadota</taxon>
        <taxon>Alphaproteobacteria</taxon>
        <taxon>Sphingomonadales</taxon>
        <taxon>Sphingomonadaceae</taxon>
        <taxon>Sphingomonas</taxon>
    </lineage>
</organism>
<dbReference type="HAMAP" id="MF_00911">
    <property type="entry name" value="FtsQ_subfam"/>
    <property type="match status" value="1"/>
</dbReference>
<dbReference type="RefSeq" id="WP_303539988.1">
    <property type="nucleotide sequence ID" value="NZ_JAUOTP010000002.1"/>
</dbReference>
<keyword evidence="5 9" id="KW-0812">Transmembrane</keyword>
<comment type="function">
    <text evidence="9">Essential cell division protein.</text>
</comment>
<proteinExistence type="inferred from homology"/>
<accession>A0ABT8Y586</accession>
<feature type="region of interest" description="Disordered" evidence="10">
    <location>
        <begin position="1"/>
        <end position="33"/>
    </location>
</feature>
<evidence type="ECO:0000256" key="6">
    <source>
        <dbReference type="ARBA" id="ARBA00022989"/>
    </source>
</evidence>
<feature type="transmembrane region" description="Helical" evidence="9">
    <location>
        <begin position="61"/>
        <end position="86"/>
    </location>
</feature>
<evidence type="ECO:0000256" key="1">
    <source>
        <dbReference type="ARBA" id="ARBA00004370"/>
    </source>
</evidence>
<dbReference type="InterPro" id="IPR013685">
    <property type="entry name" value="POTRA_FtsQ_type"/>
</dbReference>
<keyword evidence="8 9" id="KW-0131">Cell cycle</keyword>
<keyword evidence="6 9" id="KW-1133">Transmembrane helix</keyword>
<feature type="domain" description="POTRA" evidence="11">
    <location>
        <begin position="97"/>
        <end position="165"/>
    </location>
</feature>
<name>A0ABT8Y586_9SPHN</name>
<evidence type="ECO:0000313" key="13">
    <source>
        <dbReference type="Proteomes" id="UP001169764"/>
    </source>
</evidence>
<comment type="subcellular location">
    <subcellularLocation>
        <location evidence="9">Cell inner membrane</location>
        <topology evidence="9">Single-pass type II membrane protein</topology>
    </subcellularLocation>
    <subcellularLocation>
        <location evidence="1">Membrane</location>
    </subcellularLocation>
    <text evidence="9">Localizes to the division septum.</text>
</comment>
<sequence>MSAKALPKRSSRGTSGNAARRAPTRVRPPARTAAPKAGAMIGRAFAALPLPDGFLRSVRNWSLGLFLAGGLIAGVVAMGVPGMIGLSLAHNLGRMGLVVHTIEVNGRSHVDRDAVYRVAMDSRGQDMPLVDLSGIRQSLLGLAWVEDARVSRRLPDTLVVDIVERKPAGVWQHDYKLSLIDAAGRVIAPVDPSAPLDQLPLVIGEGANLHAAEFGTLIAGQPVLKPLIEGATWVGGRRWDVRFQSGETLMLPEGDKAARDAFALFAHKDSEARLLGQGIVRFDMRVPDRMVVRMSSEPGAKVTPPQSANPI</sequence>
<dbReference type="Gene3D" id="3.10.20.310">
    <property type="entry name" value="membrane protein fhac"/>
    <property type="match status" value="1"/>
</dbReference>
<evidence type="ECO:0000256" key="10">
    <source>
        <dbReference type="SAM" id="MobiDB-lite"/>
    </source>
</evidence>
<dbReference type="InterPro" id="IPR026579">
    <property type="entry name" value="FtsQ"/>
</dbReference>
<keyword evidence="13" id="KW-1185">Reference proteome</keyword>
<evidence type="ECO:0000256" key="2">
    <source>
        <dbReference type="ARBA" id="ARBA00022475"/>
    </source>
</evidence>
<evidence type="ECO:0000259" key="11">
    <source>
        <dbReference type="PROSITE" id="PS51779"/>
    </source>
</evidence>
<evidence type="ECO:0000256" key="8">
    <source>
        <dbReference type="ARBA" id="ARBA00023306"/>
    </source>
</evidence>
<reference evidence="12" key="1">
    <citation type="submission" date="2023-07" db="EMBL/GenBank/DDBJ databases">
        <authorList>
            <person name="Kim M."/>
        </authorList>
    </citation>
    <scope>NUCLEOTIDE SEQUENCE</scope>
    <source>
        <strain evidence="12">BIUV-7</strain>
    </source>
</reference>